<keyword evidence="4" id="KW-1003">Cell membrane</keyword>
<dbReference type="PANTHER" id="PTHR48086:SF3">
    <property type="entry name" value="SODIUM_PROLINE SYMPORTER"/>
    <property type="match status" value="1"/>
</dbReference>
<evidence type="ECO:0000256" key="10">
    <source>
        <dbReference type="ARBA" id="ARBA00023136"/>
    </source>
</evidence>
<evidence type="ECO:0000256" key="2">
    <source>
        <dbReference type="ARBA" id="ARBA00006434"/>
    </source>
</evidence>
<dbReference type="GO" id="GO:0006814">
    <property type="term" value="P:sodium ion transport"/>
    <property type="evidence" value="ECO:0007669"/>
    <property type="project" value="UniProtKB-KW"/>
</dbReference>
<comment type="similarity">
    <text evidence="2 13">Belongs to the sodium:solute symporter (SSF) (TC 2.A.21) family.</text>
</comment>
<gene>
    <name evidence="15" type="ORF">F9802_06240</name>
</gene>
<feature type="transmembrane region" description="Helical" evidence="14">
    <location>
        <begin position="222"/>
        <end position="240"/>
    </location>
</feature>
<dbReference type="AlphaFoldDB" id="A0A6I1FRS9"/>
<evidence type="ECO:0000256" key="3">
    <source>
        <dbReference type="ARBA" id="ARBA00022448"/>
    </source>
</evidence>
<feature type="transmembrane region" description="Helical" evidence="14">
    <location>
        <begin position="76"/>
        <end position="95"/>
    </location>
</feature>
<comment type="catalytic activity">
    <reaction evidence="12">
        <text>L-proline(in) + Na(+)(in) = L-proline(out) + Na(+)(out)</text>
        <dbReference type="Rhea" id="RHEA:28967"/>
        <dbReference type="ChEBI" id="CHEBI:29101"/>
        <dbReference type="ChEBI" id="CHEBI:60039"/>
    </reaction>
</comment>
<evidence type="ECO:0000256" key="6">
    <source>
        <dbReference type="ARBA" id="ARBA00022847"/>
    </source>
</evidence>
<keyword evidence="7 14" id="KW-1133">Transmembrane helix</keyword>
<dbReference type="Pfam" id="PF00474">
    <property type="entry name" value="SSF"/>
    <property type="match status" value="1"/>
</dbReference>
<dbReference type="Proteomes" id="UP000429595">
    <property type="component" value="Unassembled WGS sequence"/>
</dbReference>
<dbReference type="RefSeq" id="WP_152150314.1">
    <property type="nucleotide sequence ID" value="NZ_WEIO01000003.1"/>
</dbReference>
<evidence type="ECO:0000313" key="16">
    <source>
        <dbReference type="Proteomes" id="UP000429595"/>
    </source>
</evidence>
<comment type="subcellular location">
    <subcellularLocation>
        <location evidence="1">Cell membrane</location>
        <topology evidence="1">Multi-pass membrane protein</topology>
    </subcellularLocation>
</comment>
<feature type="transmembrane region" description="Helical" evidence="14">
    <location>
        <begin position="356"/>
        <end position="374"/>
    </location>
</feature>
<feature type="transmembrane region" description="Helical" evidence="14">
    <location>
        <begin position="145"/>
        <end position="171"/>
    </location>
</feature>
<evidence type="ECO:0000256" key="4">
    <source>
        <dbReference type="ARBA" id="ARBA00022475"/>
    </source>
</evidence>
<feature type="transmembrane region" description="Helical" evidence="14">
    <location>
        <begin position="6"/>
        <end position="24"/>
    </location>
</feature>
<dbReference type="GO" id="GO:0005886">
    <property type="term" value="C:plasma membrane"/>
    <property type="evidence" value="ECO:0007669"/>
    <property type="project" value="UniProtKB-SubCell"/>
</dbReference>
<feature type="transmembrane region" description="Helical" evidence="14">
    <location>
        <begin position="305"/>
        <end position="328"/>
    </location>
</feature>
<keyword evidence="10 14" id="KW-0472">Membrane</keyword>
<evidence type="ECO:0000256" key="7">
    <source>
        <dbReference type="ARBA" id="ARBA00022989"/>
    </source>
</evidence>
<evidence type="ECO:0000256" key="5">
    <source>
        <dbReference type="ARBA" id="ARBA00022692"/>
    </source>
</evidence>
<dbReference type="InterPro" id="IPR038377">
    <property type="entry name" value="Na/Glc_symporter_sf"/>
</dbReference>
<dbReference type="Gene3D" id="1.20.1730.10">
    <property type="entry name" value="Sodium/glucose cotransporter"/>
    <property type="match status" value="1"/>
</dbReference>
<dbReference type="EMBL" id="WEIO01000003">
    <property type="protein sequence ID" value="KAB7707350.1"/>
    <property type="molecule type" value="Genomic_DNA"/>
</dbReference>
<feature type="transmembrane region" description="Helical" evidence="14">
    <location>
        <begin position="183"/>
        <end position="202"/>
    </location>
</feature>
<accession>A0A6I1FRS9</accession>
<sequence>MSWYVSYIVIYFIFMFAMGVYYFFKIKTYDEYLIGGWSVGYWPIVGTIVSTWCGAAVFIGWVGMGFAVGLSGFFKFALPGIAFSILLIFVFAAPLRRQKLYTLADLFSERFGGKAGIVPSILSAFIYSVPTLALQIVGMSTIFKIALGIELGLGIFLSFALILGFTILGGLPAAIVTDAIQAFILLAGIGILFAASVVYGGGFGNIIEKTQIEYLSPVGPSGLNEVLLFALSVGPFYLVWQSTWQRVFASESEKVAKKACITGFLIAGAISILPFCIGIIARQFAPADIRPDLLFSYVTVELLPPAVGGIVLVGLLAALMTGADSFILQGSSNLTRDLYSRLVNPNANEKQLMATARWTVVIISVLGLIVAYAMTDIVTLYQWALRLSATVMIFPFLAVMFWRRTTKKGVVWSMVLSAIATLGWPYLAIGIDHTVFGFLVSIISLVGISLITQHDKTEQVRAVYWEDLDSANSDDEKIIVPPDSNSISS</sequence>
<evidence type="ECO:0000256" key="14">
    <source>
        <dbReference type="SAM" id="Phobius"/>
    </source>
</evidence>
<evidence type="ECO:0000256" key="1">
    <source>
        <dbReference type="ARBA" id="ARBA00004651"/>
    </source>
</evidence>
<keyword evidence="11" id="KW-0739">Sodium transport</keyword>
<dbReference type="PROSITE" id="PS50283">
    <property type="entry name" value="NA_SOLUT_SYMP_3"/>
    <property type="match status" value="1"/>
</dbReference>
<keyword evidence="3" id="KW-0813">Transport</keyword>
<feature type="transmembrane region" description="Helical" evidence="14">
    <location>
        <begin position="380"/>
        <end position="402"/>
    </location>
</feature>
<keyword evidence="16" id="KW-1185">Reference proteome</keyword>
<keyword evidence="8" id="KW-0915">Sodium</keyword>
<feature type="transmembrane region" description="Helical" evidence="14">
    <location>
        <begin position="44"/>
        <end position="70"/>
    </location>
</feature>
<evidence type="ECO:0000256" key="13">
    <source>
        <dbReference type="RuleBase" id="RU362091"/>
    </source>
</evidence>
<evidence type="ECO:0000256" key="12">
    <source>
        <dbReference type="ARBA" id="ARBA00033708"/>
    </source>
</evidence>
<evidence type="ECO:0000256" key="8">
    <source>
        <dbReference type="ARBA" id="ARBA00023053"/>
    </source>
</evidence>
<comment type="caution">
    <text evidence="15">The sequence shown here is derived from an EMBL/GenBank/DDBJ whole genome shotgun (WGS) entry which is preliminary data.</text>
</comment>
<dbReference type="GO" id="GO:0015293">
    <property type="term" value="F:symporter activity"/>
    <property type="evidence" value="ECO:0007669"/>
    <property type="project" value="UniProtKB-KW"/>
</dbReference>
<keyword evidence="5 14" id="KW-0812">Transmembrane</keyword>
<feature type="transmembrane region" description="Helical" evidence="14">
    <location>
        <begin position="116"/>
        <end position="139"/>
    </location>
</feature>
<evidence type="ECO:0000256" key="9">
    <source>
        <dbReference type="ARBA" id="ARBA00023065"/>
    </source>
</evidence>
<protein>
    <submittedName>
        <fullName evidence="15">Sodium:solute symporter family protein</fullName>
    </submittedName>
</protein>
<feature type="transmembrane region" description="Helical" evidence="14">
    <location>
        <begin position="435"/>
        <end position="452"/>
    </location>
</feature>
<name>A0A6I1FRS9_9BACI</name>
<feature type="transmembrane region" description="Helical" evidence="14">
    <location>
        <begin position="261"/>
        <end position="285"/>
    </location>
</feature>
<feature type="transmembrane region" description="Helical" evidence="14">
    <location>
        <begin position="409"/>
        <end position="429"/>
    </location>
</feature>
<evidence type="ECO:0000313" key="15">
    <source>
        <dbReference type="EMBL" id="KAB7707350.1"/>
    </source>
</evidence>
<reference evidence="15 16" key="1">
    <citation type="submission" date="2019-10" db="EMBL/GenBank/DDBJ databases">
        <title>Bacillus aerolatum sp. nov., isolated from bioaerosol of sport playgrounds.</title>
        <authorList>
            <person name="Chen P."/>
            <person name="Zhang G."/>
        </authorList>
    </citation>
    <scope>NUCLEOTIDE SEQUENCE [LARGE SCALE GENOMIC DNA]</scope>
    <source>
        <strain evidence="15 16">CX253</strain>
    </source>
</reference>
<dbReference type="PANTHER" id="PTHR48086">
    <property type="entry name" value="SODIUM/PROLINE SYMPORTER-RELATED"/>
    <property type="match status" value="1"/>
</dbReference>
<dbReference type="InterPro" id="IPR001734">
    <property type="entry name" value="Na/solute_symporter"/>
</dbReference>
<keyword evidence="6" id="KW-0769">Symport</keyword>
<proteinExistence type="inferred from homology"/>
<organism evidence="15 16">
    <name type="scientific">Bacillus aerolatus</name>
    <dbReference type="NCBI Taxonomy" id="2653354"/>
    <lineage>
        <taxon>Bacteria</taxon>
        <taxon>Bacillati</taxon>
        <taxon>Bacillota</taxon>
        <taxon>Bacilli</taxon>
        <taxon>Bacillales</taxon>
        <taxon>Bacillaceae</taxon>
        <taxon>Bacillus</taxon>
    </lineage>
</organism>
<dbReference type="CDD" id="cd10322">
    <property type="entry name" value="SLC5sbd"/>
    <property type="match status" value="1"/>
</dbReference>
<keyword evidence="9" id="KW-0406">Ion transport</keyword>
<dbReference type="InterPro" id="IPR050277">
    <property type="entry name" value="Sodium:Solute_Symporter"/>
</dbReference>
<evidence type="ECO:0000256" key="11">
    <source>
        <dbReference type="ARBA" id="ARBA00023201"/>
    </source>
</evidence>